<dbReference type="AlphaFoldDB" id="A0A7H0LLF4"/>
<dbReference type="GO" id="GO:0016987">
    <property type="term" value="F:sigma factor activity"/>
    <property type="evidence" value="ECO:0007669"/>
    <property type="project" value="InterPro"/>
</dbReference>
<proteinExistence type="predicted"/>
<dbReference type="InterPro" id="IPR013324">
    <property type="entry name" value="RNA_pol_sigma_r3/r4-like"/>
</dbReference>
<reference evidence="4 5" key="1">
    <citation type="submission" date="2020-09" db="EMBL/GenBank/DDBJ databases">
        <title>Sphingomonas sp., a new species isolated from pork steak.</title>
        <authorList>
            <person name="Heidler von Heilborn D."/>
        </authorList>
    </citation>
    <scope>NUCLEOTIDE SEQUENCE [LARGE SCALE GENOMIC DNA]</scope>
    <source>
        <strain evidence="5">S8-3T</strain>
    </source>
</reference>
<dbReference type="InterPro" id="IPR013325">
    <property type="entry name" value="RNA_pol_sigma_r2"/>
</dbReference>
<dbReference type="Proteomes" id="UP000516148">
    <property type="component" value="Chromosome"/>
</dbReference>
<dbReference type="InterPro" id="IPR046531">
    <property type="entry name" value="DUF6596"/>
</dbReference>
<dbReference type="Pfam" id="PF04542">
    <property type="entry name" value="Sigma70_r2"/>
    <property type="match status" value="1"/>
</dbReference>
<dbReference type="SUPFAM" id="SSF88946">
    <property type="entry name" value="Sigma2 domain of RNA polymerase sigma factors"/>
    <property type="match status" value="1"/>
</dbReference>
<protein>
    <submittedName>
        <fullName evidence="4">RNA polymerase sigma factor</fullName>
    </submittedName>
</protein>
<dbReference type="GO" id="GO:0003677">
    <property type="term" value="F:DNA binding"/>
    <property type="evidence" value="ECO:0007669"/>
    <property type="project" value="InterPro"/>
</dbReference>
<feature type="domain" description="DUF6596" evidence="3">
    <location>
        <begin position="180"/>
        <end position="280"/>
    </location>
</feature>
<dbReference type="Pfam" id="PF08281">
    <property type="entry name" value="Sigma70_r4_2"/>
    <property type="match status" value="1"/>
</dbReference>
<dbReference type="InterPro" id="IPR007627">
    <property type="entry name" value="RNA_pol_sigma70_r2"/>
</dbReference>
<evidence type="ECO:0000259" key="3">
    <source>
        <dbReference type="Pfam" id="PF20239"/>
    </source>
</evidence>
<keyword evidence="5" id="KW-1185">Reference proteome</keyword>
<sequence>MTIDARAAVEAAYRTEKRRVLATLIRLLGGFEAAEEALHDAFSAASDRWPREGVPANPYAWLVSAGRFKTIDRWRRQARLAGALPDLALITDPLVDPVVPESVQDDELRLIFICCHPALAPDARIALTLREVGGLTTEEIARAYLSPTPTIAQRIVRAKAKIRDEAIPYEVPAPAELPARLDSTLRAIYLIFNEGYAATSGPSLTRTDLSAEAIRLCRLVVDLLDDSEAKGLLALMLLHESRRATRVDAAGDLVLLEHQDRSQWDRTRISEAAALIDRAMAARRIGPYLLQAAIAALHADAPDSAATDWPQIAALYAMLLRIDPTPVVALNHAVALGMRDGPEAGLTAIDAVLGQGKLDRYHLAHAAKADMLRRLGRGEAARASYQAALELTQQPAERRFLLSRLVQLARPGAA</sequence>
<evidence type="ECO:0000259" key="1">
    <source>
        <dbReference type="Pfam" id="PF04542"/>
    </source>
</evidence>
<dbReference type="Gene3D" id="1.10.10.10">
    <property type="entry name" value="Winged helix-like DNA-binding domain superfamily/Winged helix DNA-binding domain"/>
    <property type="match status" value="1"/>
</dbReference>
<dbReference type="Gene3D" id="1.10.1740.10">
    <property type="match status" value="1"/>
</dbReference>
<name>A0A7H0LLF4_9SPHN</name>
<dbReference type="InterPro" id="IPR036388">
    <property type="entry name" value="WH-like_DNA-bd_sf"/>
</dbReference>
<accession>A0A7H0LLF4</accession>
<dbReference type="KEGG" id="spap:H3Z74_04630"/>
<dbReference type="PANTHER" id="PTHR47756">
    <property type="entry name" value="BLL6612 PROTEIN-RELATED"/>
    <property type="match status" value="1"/>
</dbReference>
<feature type="domain" description="RNA polymerase sigma factor 70 region 4 type 2" evidence="2">
    <location>
        <begin position="111"/>
        <end position="162"/>
    </location>
</feature>
<dbReference type="SUPFAM" id="SSF88659">
    <property type="entry name" value="Sigma3 and sigma4 domains of RNA polymerase sigma factors"/>
    <property type="match status" value="1"/>
</dbReference>
<feature type="domain" description="RNA polymerase sigma-70 region 2" evidence="1">
    <location>
        <begin position="13"/>
        <end position="79"/>
    </location>
</feature>
<evidence type="ECO:0000259" key="2">
    <source>
        <dbReference type="Pfam" id="PF08281"/>
    </source>
</evidence>
<evidence type="ECO:0000313" key="5">
    <source>
        <dbReference type="Proteomes" id="UP000516148"/>
    </source>
</evidence>
<dbReference type="InterPro" id="IPR013249">
    <property type="entry name" value="RNA_pol_sigma70_r4_t2"/>
</dbReference>
<organism evidence="4 5">
    <name type="scientific">Sphingomonas alpina</name>
    <dbReference type="NCBI Taxonomy" id="653931"/>
    <lineage>
        <taxon>Bacteria</taxon>
        <taxon>Pseudomonadati</taxon>
        <taxon>Pseudomonadota</taxon>
        <taxon>Alphaproteobacteria</taxon>
        <taxon>Sphingomonadales</taxon>
        <taxon>Sphingomonadaceae</taxon>
        <taxon>Sphingomonas</taxon>
    </lineage>
</organism>
<dbReference type="PANTHER" id="PTHR47756:SF2">
    <property type="entry name" value="BLL6612 PROTEIN"/>
    <property type="match status" value="1"/>
</dbReference>
<dbReference type="GO" id="GO:0006352">
    <property type="term" value="P:DNA-templated transcription initiation"/>
    <property type="evidence" value="ECO:0007669"/>
    <property type="project" value="InterPro"/>
</dbReference>
<dbReference type="RefSeq" id="WP_187762801.1">
    <property type="nucleotide sequence ID" value="NZ_CP061038.1"/>
</dbReference>
<gene>
    <name evidence="4" type="ORF">H3Z74_04630</name>
</gene>
<dbReference type="EMBL" id="CP061038">
    <property type="protein sequence ID" value="QNQ10507.1"/>
    <property type="molecule type" value="Genomic_DNA"/>
</dbReference>
<dbReference type="Pfam" id="PF20239">
    <property type="entry name" value="DUF6596"/>
    <property type="match status" value="1"/>
</dbReference>
<evidence type="ECO:0000313" key="4">
    <source>
        <dbReference type="EMBL" id="QNQ10507.1"/>
    </source>
</evidence>